<dbReference type="PROSITE" id="PS50110">
    <property type="entry name" value="RESPONSE_REGULATORY"/>
    <property type="match status" value="1"/>
</dbReference>
<dbReference type="PANTHER" id="PTHR48111:SF40">
    <property type="entry name" value="PHOSPHATE REGULON TRANSCRIPTIONAL REGULATORY PROTEIN PHOB"/>
    <property type="match status" value="1"/>
</dbReference>
<proteinExistence type="predicted"/>
<keyword evidence="1" id="KW-0597">Phosphoprotein</keyword>
<name>A0A381TVT7_9ZZZZ</name>
<evidence type="ECO:0000313" key="8">
    <source>
        <dbReference type="EMBL" id="SVA19551.1"/>
    </source>
</evidence>
<sequence>MKNILIVDDEPDIREILRYNLEKAGFNITEAVTGDDALNKLSKDLDLAILDIMMPGKDGYEVCRKIREQGNTVPIIFLTAMDREFDEVRGLEVGGDDYVKKPFSPKMLIARINAILRRVDQINSKGTNISFGDLEINTLTYIAKLESNELHLPRKEFELLAFFMNQPNIIFTREELLSRIWEEDVFVVDRTIDVHINRIRSKLGIYKNWIETVKGVGYRFRPKI</sequence>
<keyword evidence="4" id="KW-0238">DNA-binding</keyword>
<dbReference type="Gene3D" id="6.10.250.690">
    <property type="match status" value="1"/>
</dbReference>
<dbReference type="InterPro" id="IPR036388">
    <property type="entry name" value="WH-like_DNA-bd_sf"/>
</dbReference>
<protein>
    <recommendedName>
        <fullName evidence="9">DNA-binding response regulator</fullName>
    </recommendedName>
</protein>
<reference evidence="8" key="1">
    <citation type="submission" date="2018-05" db="EMBL/GenBank/DDBJ databases">
        <authorList>
            <person name="Lanie J.A."/>
            <person name="Ng W.-L."/>
            <person name="Kazmierczak K.M."/>
            <person name="Andrzejewski T.M."/>
            <person name="Davidsen T.M."/>
            <person name="Wayne K.J."/>
            <person name="Tettelin H."/>
            <person name="Glass J.I."/>
            <person name="Rusch D."/>
            <person name="Podicherti R."/>
            <person name="Tsui H.-C.T."/>
            <person name="Winkler M.E."/>
        </authorList>
    </citation>
    <scope>NUCLEOTIDE SEQUENCE</scope>
</reference>
<dbReference type="GO" id="GO:0005829">
    <property type="term" value="C:cytosol"/>
    <property type="evidence" value="ECO:0007669"/>
    <property type="project" value="TreeGrafter"/>
</dbReference>
<dbReference type="Pfam" id="PF00072">
    <property type="entry name" value="Response_reg"/>
    <property type="match status" value="1"/>
</dbReference>
<evidence type="ECO:0000256" key="5">
    <source>
        <dbReference type="ARBA" id="ARBA00023163"/>
    </source>
</evidence>
<evidence type="ECO:0000259" key="6">
    <source>
        <dbReference type="PROSITE" id="PS50110"/>
    </source>
</evidence>
<dbReference type="CDD" id="cd17574">
    <property type="entry name" value="REC_OmpR"/>
    <property type="match status" value="1"/>
</dbReference>
<dbReference type="Gene3D" id="1.10.10.10">
    <property type="entry name" value="Winged helix-like DNA-binding domain superfamily/Winged helix DNA-binding domain"/>
    <property type="match status" value="1"/>
</dbReference>
<dbReference type="EMBL" id="UINC01005169">
    <property type="protein sequence ID" value="SVA19551.1"/>
    <property type="molecule type" value="Genomic_DNA"/>
</dbReference>
<organism evidence="8">
    <name type="scientific">marine metagenome</name>
    <dbReference type="NCBI Taxonomy" id="408172"/>
    <lineage>
        <taxon>unclassified sequences</taxon>
        <taxon>metagenomes</taxon>
        <taxon>ecological metagenomes</taxon>
    </lineage>
</organism>
<keyword evidence="5" id="KW-0804">Transcription</keyword>
<dbReference type="InterPro" id="IPR001789">
    <property type="entry name" value="Sig_transdc_resp-reg_receiver"/>
</dbReference>
<evidence type="ECO:0000256" key="1">
    <source>
        <dbReference type="ARBA" id="ARBA00022553"/>
    </source>
</evidence>
<dbReference type="AlphaFoldDB" id="A0A381TVT7"/>
<dbReference type="GO" id="GO:0032993">
    <property type="term" value="C:protein-DNA complex"/>
    <property type="evidence" value="ECO:0007669"/>
    <property type="project" value="TreeGrafter"/>
</dbReference>
<dbReference type="GO" id="GO:0000156">
    <property type="term" value="F:phosphorelay response regulator activity"/>
    <property type="evidence" value="ECO:0007669"/>
    <property type="project" value="TreeGrafter"/>
</dbReference>
<keyword evidence="3" id="KW-0805">Transcription regulation</keyword>
<evidence type="ECO:0000259" key="7">
    <source>
        <dbReference type="PROSITE" id="PS51755"/>
    </source>
</evidence>
<dbReference type="PROSITE" id="PS51755">
    <property type="entry name" value="OMPR_PHOB"/>
    <property type="match status" value="1"/>
</dbReference>
<feature type="domain" description="OmpR/PhoB-type" evidence="7">
    <location>
        <begin position="126"/>
        <end position="222"/>
    </location>
</feature>
<dbReference type="GO" id="GO:0000976">
    <property type="term" value="F:transcription cis-regulatory region binding"/>
    <property type="evidence" value="ECO:0007669"/>
    <property type="project" value="TreeGrafter"/>
</dbReference>
<dbReference type="CDD" id="cd00383">
    <property type="entry name" value="trans_reg_C"/>
    <property type="match status" value="1"/>
</dbReference>
<dbReference type="GO" id="GO:0006355">
    <property type="term" value="P:regulation of DNA-templated transcription"/>
    <property type="evidence" value="ECO:0007669"/>
    <property type="project" value="InterPro"/>
</dbReference>
<dbReference type="FunFam" id="3.40.50.2300:FF:000001">
    <property type="entry name" value="DNA-binding response regulator PhoB"/>
    <property type="match status" value="1"/>
</dbReference>
<evidence type="ECO:0008006" key="9">
    <source>
        <dbReference type="Google" id="ProtNLM"/>
    </source>
</evidence>
<dbReference type="SMART" id="SM00862">
    <property type="entry name" value="Trans_reg_C"/>
    <property type="match status" value="1"/>
</dbReference>
<dbReference type="InterPro" id="IPR039420">
    <property type="entry name" value="WalR-like"/>
</dbReference>
<dbReference type="Pfam" id="PF00486">
    <property type="entry name" value="Trans_reg_C"/>
    <property type="match status" value="1"/>
</dbReference>
<dbReference type="InterPro" id="IPR011006">
    <property type="entry name" value="CheY-like_superfamily"/>
</dbReference>
<accession>A0A381TVT7</accession>
<evidence type="ECO:0000256" key="2">
    <source>
        <dbReference type="ARBA" id="ARBA00023012"/>
    </source>
</evidence>
<evidence type="ECO:0000256" key="3">
    <source>
        <dbReference type="ARBA" id="ARBA00023015"/>
    </source>
</evidence>
<keyword evidence="2" id="KW-0902">Two-component regulatory system</keyword>
<dbReference type="InterPro" id="IPR001867">
    <property type="entry name" value="OmpR/PhoB-type_DNA-bd"/>
</dbReference>
<dbReference type="Gene3D" id="3.40.50.2300">
    <property type="match status" value="1"/>
</dbReference>
<dbReference type="SMART" id="SM00448">
    <property type="entry name" value="REC"/>
    <property type="match status" value="1"/>
</dbReference>
<dbReference type="PANTHER" id="PTHR48111">
    <property type="entry name" value="REGULATOR OF RPOS"/>
    <property type="match status" value="1"/>
</dbReference>
<evidence type="ECO:0000256" key="4">
    <source>
        <dbReference type="ARBA" id="ARBA00023125"/>
    </source>
</evidence>
<dbReference type="SUPFAM" id="SSF52172">
    <property type="entry name" value="CheY-like"/>
    <property type="match status" value="1"/>
</dbReference>
<feature type="domain" description="Response regulatory" evidence="6">
    <location>
        <begin position="3"/>
        <end position="116"/>
    </location>
</feature>
<gene>
    <name evidence="8" type="ORF">METZ01_LOCUS72405</name>
</gene>